<comment type="similarity">
    <text evidence="4 17">Belongs to the SepSecS family.</text>
</comment>
<dbReference type="Proteomes" id="UP000009170">
    <property type="component" value="Unassembled WGS sequence"/>
</dbReference>
<dbReference type="InParanoid" id="A0A090M864"/>
<evidence type="ECO:0000256" key="2">
    <source>
        <dbReference type="ARBA" id="ARBA00002552"/>
    </source>
</evidence>
<dbReference type="AlphaFoldDB" id="A0A090M864"/>
<keyword evidence="9 17" id="KW-0694">RNA-binding</keyword>
<evidence type="ECO:0000256" key="8">
    <source>
        <dbReference type="ARBA" id="ARBA00022679"/>
    </source>
</evidence>
<dbReference type="RefSeq" id="XP_003080555.2">
    <property type="nucleotide sequence ID" value="XM_003080507.2"/>
</dbReference>
<keyword evidence="7 17" id="KW-0820">tRNA-binding</keyword>
<dbReference type="STRING" id="70448.A0A090M864"/>
<name>A0A090M864_OSTTA</name>
<evidence type="ECO:0000256" key="4">
    <source>
        <dbReference type="ARBA" id="ARBA00007037"/>
    </source>
</evidence>
<comment type="pathway">
    <text evidence="3 17">Aminoacyl-tRNA biosynthesis; selenocysteinyl-tRNA(Sec) biosynthesis; selenocysteinyl-tRNA(Sec) from L-seryl-tRNA(Sec) (archaeal/eukaryal route): step 2/2.</text>
</comment>
<evidence type="ECO:0000256" key="16">
    <source>
        <dbReference type="ARBA" id="ARBA00048808"/>
    </source>
</evidence>
<evidence type="ECO:0000256" key="15">
    <source>
        <dbReference type="ARBA" id="ARBA00032693"/>
    </source>
</evidence>
<evidence type="ECO:0000256" key="10">
    <source>
        <dbReference type="ARBA" id="ARBA00022898"/>
    </source>
</evidence>
<comment type="catalytic activity">
    <reaction evidence="16 17">
        <text>O-phospho-L-seryl-tRNA(Sec) + selenophosphate + H2O = L-selenocysteinyl-tRNA(Sec) + 2 phosphate</text>
        <dbReference type="Rhea" id="RHEA:25041"/>
        <dbReference type="Rhea" id="RHEA-COMP:9743"/>
        <dbReference type="Rhea" id="RHEA-COMP:9947"/>
        <dbReference type="ChEBI" id="CHEBI:15377"/>
        <dbReference type="ChEBI" id="CHEBI:16144"/>
        <dbReference type="ChEBI" id="CHEBI:43474"/>
        <dbReference type="ChEBI" id="CHEBI:78551"/>
        <dbReference type="ChEBI" id="CHEBI:78573"/>
        <dbReference type="EC" id="2.9.1.2"/>
    </reaction>
</comment>
<dbReference type="InterPro" id="IPR019872">
    <property type="entry name" value="Sec-tRNA_Se_transferase"/>
</dbReference>
<dbReference type="OrthoDB" id="10263545at2759"/>
<sequence length="473" mass="51206">MDDDLCDALSRVVSARYVSRAKQNANAVDGVFKRLSSSRAMPKEPLGDDVIELMLHRLSSMDSNNFIGNVGVGEREGRTFSSLVRRRCFGMTHGIGRSGDVAAEQPKACGSSLANALCGFLARDALKLAGMRDVGKRVLVLPTATGMTLTLVLTSLKKQRGVEGRYVIWSRLDQKTCVKAVTCAGLEIVVIEPVLRGDQLETDVEAIERAIENLGSERVVAVVTSTSCFAPRACDEIEKTAKMCERLDVGHVINNAYGVQSRALCERVNKAWTVGRVDAVVQSTDKNFLVPVGGALVCCGKRNETLIDEVATNYPGRASAYASLDLFITLLSMGEKGWVRLLTERETLYEYMREELSKVAEEVGERMLETPGNPISMAMTLSCAQNVSPTMFGSMLFSRLVSGTRVVTPGETKTIGGVEFRGFGASHSAYPHTYFTAAAAIGTTHDDVDRFAAILRKTFLEFKVKAAASAAAS</sequence>
<dbReference type="EC" id="2.9.1.2" evidence="5 17"/>
<evidence type="ECO:0000256" key="3">
    <source>
        <dbReference type="ARBA" id="ARBA00004822"/>
    </source>
</evidence>
<feature type="binding site" evidence="18">
    <location>
        <position position="75"/>
    </location>
    <ligand>
        <name>pyridoxal 5'-phosphate</name>
        <dbReference type="ChEBI" id="CHEBI:597326"/>
    </ligand>
</feature>
<feature type="binding site" evidence="18">
    <location>
        <position position="97"/>
    </location>
    <ligand>
        <name>substrate</name>
    </ligand>
</feature>
<gene>
    <name evidence="20" type="ORF">OT_ostta07g04600</name>
</gene>
<reference evidence="20 21" key="2">
    <citation type="journal article" date="2014" name="BMC Genomics">
        <title>An improved genome of the model marine alga Ostreococcus tauri unfolds by assessing Illumina de novo assemblies.</title>
        <authorList>
            <person name="Blanc-Mathieu R."/>
            <person name="Verhelst B."/>
            <person name="Derelle E."/>
            <person name="Rombauts S."/>
            <person name="Bouget F.Y."/>
            <person name="Carre I."/>
            <person name="Chateau A."/>
            <person name="Eyre-Walker A."/>
            <person name="Grimsley N."/>
            <person name="Moreau H."/>
            <person name="Piegu B."/>
            <person name="Rivals E."/>
            <person name="Schackwitz W."/>
            <person name="Van de Peer Y."/>
            <person name="Piganeau G."/>
        </authorList>
    </citation>
    <scope>NUCLEOTIDE SEQUENCE [LARGE SCALE GENOMIC DNA]</scope>
    <source>
        <strain evidence="21">OTTH 0595 / CCAP 157/2 / RCC745</strain>
    </source>
</reference>
<comment type="caution">
    <text evidence="20">The sequence shown here is derived from an EMBL/GenBank/DDBJ whole genome shotgun (WGS) entry which is preliminary data.</text>
</comment>
<dbReference type="GO" id="GO:0098621">
    <property type="term" value="F:O-phosphoseryl-tRNA(Sec) selenium transferase activity"/>
    <property type="evidence" value="ECO:0007669"/>
    <property type="project" value="UniProtKB-EC"/>
</dbReference>
<comment type="function">
    <text evidence="2 17">Converts O-phosphoseryl-tRNA(Sec) to selenocysteinyl-tRNA(Sec) required for selenoprotein biosynthesis.</text>
</comment>
<dbReference type="Pfam" id="PF05889">
    <property type="entry name" value="SepSecS"/>
    <property type="match status" value="1"/>
</dbReference>
<dbReference type="PANTHER" id="PTHR12944">
    <property type="entry name" value="SOLUBLE LIVER ANTIGEN/LIVER PANCREAS ANTIGEN"/>
    <property type="match status" value="1"/>
</dbReference>
<evidence type="ECO:0000256" key="12">
    <source>
        <dbReference type="ARBA" id="ARBA00023266"/>
    </source>
</evidence>
<keyword evidence="8 17" id="KW-0808">Transferase</keyword>
<evidence type="ECO:0000256" key="14">
    <source>
        <dbReference type="ARBA" id="ARBA00032048"/>
    </source>
</evidence>
<evidence type="ECO:0000256" key="11">
    <source>
        <dbReference type="ARBA" id="ARBA00022917"/>
    </source>
</evidence>
<feature type="binding site" evidence="18">
    <location>
        <position position="399"/>
    </location>
    <ligand>
        <name>tRNA</name>
        <dbReference type="ChEBI" id="CHEBI:17843"/>
    </ligand>
</feature>
<dbReference type="SUPFAM" id="SSF53383">
    <property type="entry name" value="PLP-dependent transferases"/>
    <property type="match status" value="1"/>
</dbReference>
<comment type="subcellular location">
    <subcellularLocation>
        <location evidence="17">Cytoplasm</location>
    </subcellularLocation>
</comment>
<evidence type="ECO:0000256" key="9">
    <source>
        <dbReference type="ARBA" id="ARBA00022884"/>
    </source>
</evidence>
<dbReference type="Gene3D" id="3.40.640.10">
    <property type="entry name" value="Type I PLP-dependent aspartate aminotransferase-like (Major domain)"/>
    <property type="match status" value="1"/>
</dbReference>
<dbReference type="UniPathway" id="UPA00906">
    <property type="reaction ID" value="UER00898"/>
</dbReference>
<evidence type="ECO:0000256" key="19">
    <source>
        <dbReference type="PIRSR" id="PIRSR017689-50"/>
    </source>
</evidence>
<evidence type="ECO:0000313" key="20">
    <source>
        <dbReference type="EMBL" id="CEF98882.1"/>
    </source>
</evidence>
<accession>A0A090M864</accession>
<dbReference type="PIRSF" id="PIRSF017689">
    <property type="entry name" value="SepSecS"/>
    <property type="match status" value="1"/>
</dbReference>
<keyword evidence="17" id="KW-0963">Cytoplasm</keyword>
<feature type="site" description="May act as a substrate filter by repelling compounds with a negatively charged alpha-carboxylate" evidence="19">
    <location>
        <position position="74"/>
    </location>
</feature>
<keyword evidence="10 17" id="KW-0663">Pyridoxal phosphate</keyword>
<proteinExistence type="inferred from homology"/>
<feature type="binding site" evidence="18">
    <location>
        <position position="317"/>
    </location>
    <ligand>
        <name>substrate</name>
    </ligand>
</feature>
<evidence type="ECO:0000313" key="21">
    <source>
        <dbReference type="Proteomes" id="UP000009170"/>
    </source>
</evidence>
<dbReference type="GO" id="GO:0000049">
    <property type="term" value="F:tRNA binding"/>
    <property type="evidence" value="ECO:0007669"/>
    <property type="project" value="UniProtKB-UniRule"/>
</dbReference>
<dbReference type="NCBIfam" id="TIGR03531">
    <property type="entry name" value="selenium_SpcS"/>
    <property type="match status" value="1"/>
</dbReference>
<evidence type="ECO:0000256" key="17">
    <source>
        <dbReference type="PIRNR" id="PIRNR017689"/>
    </source>
</evidence>
<evidence type="ECO:0000256" key="5">
    <source>
        <dbReference type="ARBA" id="ARBA00012464"/>
    </source>
</evidence>
<dbReference type="InterPro" id="IPR008829">
    <property type="entry name" value="SepSecS/SepCysS"/>
</dbReference>
<feature type="binding site" evidence="18">
    <location>
        <position position="98"/>
    </location>
    <ligand>
        <name>substrate</name>
    </ligand>
</feature>
<evidence type="ECO:0000256" key="6">
    <source>
        <dbReference type="ARBA" id="ARBA00021963"/>
    </source>
</evidence>
<evidence type="ECO:0000256" key="18">
    <source>
        <dbReference type="PIRSR" id="PIRSR017689-1"/>
    </source>
</evidence>
<dbReference type="GO" id="GO:0001717">
    <property type="term" value="P:conversion of seryl-tRNAsec to selenocys-tRNAsec"/>
    <property type="evidence" value="ECO:0007669"/>
    <property type="project" value="UniProtKB-UniRule"/>
</dbReference>
<protein>
    <recommendedName>
        <fullName evidence="6 17">O-phosphoseryl-tRNA(Sec) selenium transferase</fullName>
        <ecNumber evidence="5 17">2.9.1.2</ecNumber>
    </recommendedName>
    <alternativeName>
        <fullName evidence="13 17">Selenocysteine synthase</fullName>
    </alternativeName>
    <alternativeName>
        <fullName evidence="14 17">Selenocysteinyl-tRNA(Sec) synthase</fullName>
    </alternativeName>
    <alternativeName>
        <fullName evidence="15 17">Sep-tRNA:Sec-tRNA synthase</fullName>
    </alternativeName>
</protein>
<dbReference type="InterPro" id="IPR015421">
    <property type="entry name" value="PyrdxlP-dep_Trfase_major"/>
</dbReference>
<dbReference type="EMBL" id="CAID01000007">
    <property type="protein sequence ID" value="CEF98882.1"/>
    <property type="molecule type" value="Genomic_DNA"/>
</dbReference>
<dbReference type="GO" id="GO:0001514">
    <property type="term" value="P:selenocysteine incorporation"/>
    <property type="evidence" value="ECO:0007669"/>
    <property type="project" value="TreeGrafter"/>
</dbReference>
<dbReference type="GO" id="GO:0005737">
    <property type="term" value="C:cytoplasm"/>
    <property type="evidence" value="ECO:0007669"/>
    <property type="project" value="UniProtKB-SubCell"/>
</dbReference>
<evidence type="ECO:0000256" key="1">
    <source>
        <dbReference type="ARBA" id="ARBA00001933"/>
    </source>
</evidence>
<keyword evidence="11 17" id="KW-0648">Protein biosynthesis</keyword>
<comment type="cofactor">
    <cofactor evidence="1 17 19">
        <name>pyridoxal 5'-phosphate</name>
        <dbReference type="ChEBI" id="CHEBI:597326"/>
    </cofactor>
</comment>
<dbReference type="PANTHER" id="PTHR12944:SF2">
    <property type="entry name" value="O-PHOSPHOSERYL-TRNA(SEC) SELENIUM TRANSFERASE"/>
    <property type="match status" value="1"/>
</dbReference>
<evidence type="ECO:0000256" key="13">
    <source>
        <dbReference type="ARBA" id="ARBA00030669"/>
    </source>
</evidence>
<feature type="modified residue" description="N6-(pyridoxal phosphate)lysine" evidence="19">
    <location>
        <position position="286"/>
    </location>
</feature>
<keyword evidence="21" id="KW-1185">Reference proteome</keyword>
<dbReference type="KEGG" id="ota:OT_ostta07g04600"/>
<keyword evidence="12 17" id="KW-0711">Selenium</keyword>
<feature type="binding site" evidence="18">
    <location>
        <position position="105"/>
    </location>
    <ligand>
        <name>substrate</name>
    </ligand>
</feature>
<dbReference type="InterPro" id="IPR015424">
    <property type="entry name" value="PyrdxlP-dep_Trfase"/>
</dbReference>
<organism evidence="20 21">
    <name type="scientific">Ostreococcus tauri</name>
    <name type="common">Marine green alga</name>
    <dbReference type="NCBI Taxonomy" id="70448"/>
    <lineage>
        <taxon>Eukaryota</taxon>
        <taxon>Viridiplantae</taxon>
        <taxon>Chlorophyta</taxon>
        <taxon>Mamiellophyceae</taxon>
        <taxon>Mamiellales</taxon>
        <taxon>Bathycoccaceae</taxon>
        <taxon>Ostreococcus</taxon>
    </lineage>
</organism>
<dbReference type="GeneID" id="9836958"/>
<evidence type="ECO:0000256" key="7">
    <source>
        <dbReference type="ARBA" id="ARBA00022555"/>
    </source>
</evidence>
<reference evidence="21" key="1">
    <citation type="journal article" date="2006" name="Proc. Natl. Acad. Sci. U.S.A.">
        <title>Genome analysis of the smallest free-living eukaryote Ostreococcus tauri unveils many unique features.</title>
        <authorList>
            <person name="Derelle E."/>
            <person name="Ferraz C."/>
            <person name="Rombauts S."/>
            <person name="Rouze P."/>
            <person name="Worden A.Z."/>
            <person name="Robbens S."/>
            <person name="Partensky F."/>
            <person name="Degroeve S."/>
            <person name="Echeynie S."/>
            <person name="Cooke R."/>
            <person name="Saeys Y."/>
            <person name="Wuyts J."/>
            <person name="Jabbari K."/>
            <person name="Bowler C."/>
            <person name="Panaud O."/>
            <person name="Piegu B."/>
            <person name="Ball S.G."/>
            <person name="Ral J.-P."/>
            <person name="Bouget F.-Y."/>
            <person name="Piganeau G."/>
            <person name="De Baets B."/>
            <person name="Picard A."/>
            <person name="Delseny M."/>
            <person name="Demaille J."/>
            <person name="Van de Peer Y."/>
            <person name="Moreau H."/>
        </authorList>
    </citation>
    <scope>NUCLEOTIDE SEQUENCE [LARGE SCALE GENOMIC DNA]</scope>
    <source>
        <strain evidence="21">OTTH 0595 / CCAP 157/2 / RCC745</strain>
    </source>
</reference>